<keyword evidence="4 5" id="KW-0472">Membrane</keyword>
<feature type="transmembrane region" description="Helical" evidence="5">
    <location>
        <begin position="16"/>
        <end position="34"/>
    </location>
</feature>
<evidence type="ECO:0000313" key="8">
    <source>
        <dbReference type="Proteomes" id="UP000196581"/>
    </source>
</evidence>
<dbReference type="PANTHER" id="PTHR42718:SF35">
    <property type="entry name" value="BLL0718 PROTEIN"/>
    <property type="match status" value="1"/>
</dbReference>
<reference evidence="8" key="1">
    <citation type="submission" date="2017-02" db="EMBL/GenBank/DDBJ databases">
        <authorList>
            <person name="Dridi B."/>
        </authorList>
    </citation>
    <scope>NUCLEOTIDE SEQUENCE [LARGE SCALE GENOMIC DNA]</scope>
    <source>
        <strain evidence="8">B Co 03.10</strain>
    </source>
</reference>
<evidence type="ECO:0000256" key="1">
    <source>
        <dbReference type="ARBA" id="ARBA00004651"/>
    </source>
</evidence>
<feature type="transmembrane region" description="Helical" evidence="5">
    <location>
        <begin position="85"/>
        <end position="108"/>
    </location>
</feature>
<dbReference type="Gene3D" id="1.20.1250.20">
    <property type="entry name" value="MFS general substrate transporter like domains"/>
    <property type="match status" value="2"/>
</dbReference>
<comment type="subcellular location">
    <subcellularLocation>
        <location evidence="1">Cell membrane</location>
        <topology evidence="1">Multi-pass membrane protein</topology>
    </subcellularLocation>
</comment>
<dbReference type="Proteomes" id="UP000196581">
    <property type="component" value="Unassembled WGS sequence"/>
</dbReference>
<keyword evidence="2 5" id="KW-0812">Transmembrane</keyword>
<feature type="transmembrane region" description="Helical" evidence="5">
    <location>
        <begin position="143"/>
        <end position="166"/>
    </location>
</feature>
<dbReference type="EMBL" id="FWFF01000017">
    <property type="protein sequence ID" value="SLM99155.1"/>
    <property type="molecule type" value="Genomic_DNA"/>
</dbReference>
<keyword evidence="3 5" id="KW-1133">Transmembrane helix</keyword>
<feature type="transmembrane region" description="Helical" evidence="5">
    <location>
        <begin position="406"/>
        <end position="426"/>
    </location>
</feature>
<proteinExistence type="predicted"/>
<dbReference type="SUPFAM" id="SSF103473">
    <property type="entry name" value="MFS general substrate transporter"/>
    <property type="match status" value="2"/>
</dbReference>
<feature type="domain" description="Major facilitator superfamily (MFS) profile" evidence="6">
    <location>
        <begin position="19"/>
        <end position="468"/>
    </location>
</feature>
<evidence type="ECO:0000256" key="3">
    <source>
        <dbReference type="ARBA" id="ARBA00022989"/>
    </source>
</evidence>
<evidence type="ECO:0000259" key="6">
    <source>
        <dbReference type="PROSITE" id="PS50850"/>
    </source>
</evidence>
<organism evidence="7 8">
    <name type="scientific">Brevibacterium yomogidense</name>
    <dbReference type="NCBI Taxonomy" id="946573"/>
    <lineage>
        <taxon>Bacteria</taxon>
        <taxon>Bacillati</taxon>
        <taxon>Actinomycetota</taxon>
        <taxon>Actinomycetes</taxon>
        <taxon>Micrococcales</taxon>
        <taxon>Brevibacteriaceae</taxon>
        <taxon>Brevibacterium</taxon>
    </lineage>
</organism>
<feature type="transmembrane region" description="Helical" evidence="5">
    <location>
        <begin position="54"/>
        <end position="73"/>
    </location>
</feature>
<evidence type="ECO:0000313" key="7">
    <source>
        <dbReference type="EMBL" id="SLM99155.1"/>
    </source>
</evidence>
<dbReference type="InterPro" id="IPR036259">
    <property type="entry name" value="MFS_trans_sf"/>
</dbReference>
<dbReference type="InterPro" id="IPR020846">
    <property type="entry name" value="MFS_dom"/>
</dbReference>
<feature type="transmembrane region" description="Helical" evidence="5">
    <location>
        <begin position="229"/>
        <end position="251"/>
    </location>
</feature>
<feature type="transmembrane region" description="Helical" evidence="5">
    <location>
        <begin position="204"/>
        <end position="223"/>
    </location>
</feature>
<accession>A0A1X6XIN2</accession>
<protein>
    <submittedName>
        <fullName evidence="7">Membrane transport protein</fullName>
    </submittedName>
</protein>
<sequence>MREPRTAPDAPRSPSPWAIVVALSVAATSVSFMQTLVVPIQNHLPELLDSTRSATAWVLTVSLVAAAVTTPISGRLADLWGKRRVLLVLVTLLILGSLIAALSQGLWWLLLGRALQGVSMGVIAVGISILGDLPDRKLSVTGIAFVSASLGFGGALGLPLAAWIVQVGDWKTLFWSTMALGVVNLVVVWVTVPHSPGTGRHVDVIGALGLGVGLSGILIAISQGPVWGWVSPTTLLVVLGGVLVLGVWVLFELRVDEPIVDLRQFTLRPVLLTNLGATALGFSFFVMEVAYLQILELPAHTEAGLGLSMIDASMALVPASLAMMAAAPVGARITNRYGARISACLGALIGAAGYGVTLLWYDEVWHFILASTISSIGVAIAYAAIPTLIMAEVPRTATGSAVGVNALMRSVGTSSGATVTGMVLASQVVTVDGAEVPVLAGFLTTFAFGAIAALACMVLVWLSKGRSKVV</sequence>
<evidence type="ECO:0000256" key="4">
    <source>
        <dbReference type="ARBA" id="ARBA00023136"/>
    </source>
</evidence>
<evidence type="ECO:0000256" key="2">
    <source>
        <dbReference type="ARBA" id="ARBA00022692"/>
    </source>
</evidence>
<feature type="transmembrane region" description="Helical" evidence="5">
    <location>
        <begin position="172"/>
        <end position="192"/>
    </location>
</feature>
<dbReference type="PROSITE" id="PS50850">
    <property type="entry name" value="MFS"/>
    <property type="match status" value="1"/>
</dbReference>
<feature type="transmembrane region" description="Helical" evidence="5">
    <location>
        <begin position="343"/>
        <end position="361"/>
    </location>
</feature>
<dbReference type="PANTHER" id="PTHR42718">
    <property type="entry name" value="MAJOR FACILITATOR SUPERFAMILY MULTIDRUG TRANSPORTER MFSC"/>
    <property type="match status" value="1"/>
</dbReference>
<dbReference type="InterPro" id="IPR011701">
    <property type="entry name" value="MFS"/>
</dbReference>
<keyword evidence="8" id="KW-1185">Reference proteome</keyword>
<dbReference type="AlphaFoldDB" id="A0A1X6XIN2"/>
<feature type="transmembrane region" description="Helical" evidence="5">
    <location>
        <begin position="312"/>
        <end position="331"/>
    </location>
</feature>
<feature type="transmembrane region" description="Helical" evidence="5">
    <location>
        <begin position="271"/>
        <end position="292"/>
    </location>
</feature>
<gene>
    <name evidence="7" type="ORF">FM105_10405</name>
</gene>
<dbReference type="RefSeq" id="WP_087007898.1">
    <property type="nucleotide sequence ID" value="NZ_FWFF01000017.1"/>
</dbReference>
<dbReference type="GO" id="GO:0022857">
    <property type="term" value="F:transmembrane transporter activity"/>
    <property type="evidence" value="ECO:0007669"/>
    <property type="project" value="InterPro"/>
</dbReference>
<name>A0A1X6XIN2_9MICO</name>
<evidence type="ECO:0000256" key="5">
    <source>
        <dbReference type="SAM" id="Phobius"/>
    </source>
</evidence>
<feature type="transmembrane region" description="Helical" evidence="5">
    <location>
        <begin position="367"/>
        <end position="385"/>
    </location>
</feature>
<feature type="transmembrane region" description="Helical" evidence="5">
    <location>
        <begin position="438"/>
        <end position="462"/>
    </location>
</feature>
<dbReference type="GO" id="GO:0005886">
    <property type="term" value="C:plasma membrane"/>
    <property type="evidence" value="ECO:0007669"/>
    <property type="project" value="UniProtKB-SubCell"/>
</dbReference>
<feature type="transmembrane region" description="Helical" evidence="5">
    <location>
        <begin position="114"/>
        <end position="131"/>
    </location>
</feature>
<dbReference type="Pfam" id="PF07690">
    <property type="entry name" value="MFS_1"/>
    <property type="match status" value="1"/>
</dbReference>